<evidence type="ECO:0000256" key="1">
    <source>
        <dbReference type="ARBA" id="ARBA00004141"/>
    </source>
</evidence>
<evidence type="ECO:0000256" key="3">
    <source>
        <dbReference type="ARBA" id="ARBA00022989"/>
    </source>
</evidence>
<accession>A0A1Y2A964</accession>
<keyword evidence="4 7" id="KW-0472">Membrane</keyword>
<sequence>MLMATQSPSTVVAVTAVLLCIDIIAVSLRFFARRSRRQPLQVDDWLSLASLFLVVGLATTLFIGVAQHALGYPTPMPPLAGRSDLTATDKVIVITARLQYIFLTISVPTLGLIKLAVLTFYRRIFVVDKGNLRNGHNFVYIAMMCIVVVWAGGFCLSFMFACKGNFTAWWTSAMSLITNCVNTLELLFAFAVSDFITDAIVILLPLPKIWSLRLPLARKLGVMMVFLLGSIAIAASLIRMIWVIWARQIGFDTSFDEDRMLLAFATSSERLHLTFLVLITTLLFWCQVEVSLGLLAACLPTLRGLFQSQSVDSIIQSWRGKLSLRSSKVSTTASSTDSLRHESHEPKHPAESHGLRLTPEVAMPMPVVSSMAQRDSYTQMEEGRIRIENSFAMNSAHR</sequence>
<feature type="transmembrane region" description="Helical" evidence="7">
    <location>
        <begin position="225"/>
        <end position="245"/>
    </location>
</feature>
<dbReference type="OrthoDB" id="5393606at2759"/>
<dbReference type="PANTHER" id="PTHR33048">
    <property type="entry name" value="PTH11-LIKE INTEGRAL MEMBRANE PROTEIN (AFU_ORTHOLOGUE AFUA_5G11245)"/>
    <property type="match status" value="1"/>
</dbReference>
<dbReference type="InterPro" id="IPR052337">
    <property type="entry name" value="SAT4-like"/>
</dbReference>
<feature type="transmembrane region" description="Helical" evidence="7">
    <location>
        <begin position="138"/>
        <end position="161"/>
    </location>
</feature>
<dbReference type="PANTHER" id="PTHR33048:SF157">
    <property type="entry name" value="INTEGRAL MEMBRANE PROTEIN"/>
    <property type="match status" value="1"/>
</dbReference>
<proteinExistence type="inferred from homology"/>
<gene>
    <name evidence="9" type="ORF">BCR34DRAFT_260972</name>
</gene>
<evidence type="ECO:0000256" key="4">
    <source>
        <dbReference type="ARBA" id="ARBA00023136"/>
    </source>
</evidence>
<evidence type="ECO:0000256" key="7">
    <source>
        <dbReference type="SAM" id="Phobius"/>
    </source>
</evidence>
<evidence type="ECO:0000256" key="5">
    <source>
        <dbReference type="ARBA" id="ARBA00038359"/>
    </source>
</evidence>
<feature type="region of interest" description="Disordered" evidence="6">
    <location>
        <begin position="333"/>
        <end position="355"/>
    </location>
</feature>
<keyword evidence="3 7" id="KW-1133">Transmembrane helix</keyword>
<feature type="transmembrane region" description="Helical" evidence="7">
    <location>
        <begin position="12"/>
        <end position="32"/>
    </location>
</feature>
<comment type="caution">
    <text evidence="9">The sequence shown here is derived from an EMBL/GenBank/DDBJ whole genome shotgun (WGS) entry which is preliminary data.</text>
</comment>
<evidence type="ECO:0000256" key="6">
    <source>
        <dbReference type="SAM" id="MobiDB-lite"/>
    </source>
</evidence>
<dbReference type="Pfam" id="PF20684">
    <property type="entry name" value="Fung_rhodopsin"/>
    <property type="match status" value="1"/>
</dbReference>
<dbReference type="AlphaFoldDB" id="A0A1Y2A964"/>
<dbReference type="GO" id="GO:0016020">
    <property type="term" value="C:membrane"/>
    <property type="evidence" value="ECO:0007669"/>
    <property type="project" value="UniProtKB-SubCell"/>
</dbReference>
<evidence type="ECO:0000256" key="2">
    <source>
        <dbReference type="ARBA" id="ARBA00022692"/>
    </source>
</evidence>
<feature type="compositionally biased region" description="Basic and acidic residues" evidence="6">
    <location>
        <begin position="338"/>
        <end position="354"/>
    </location>
</feature>
<dbReference type="STRING" id="1231657.A0A1Y2A964"/>
<protein>
    <recommendedName>
        <fullName evidence="8">Rhodopsin domain-containing protein</fullName>
    </recommendedName>
</protein>
<comment type="similarity">
    <text evidence="5">Belongs to the SAT4 family.</text>
</comment>
<dbReference type="InterPro" id="IPR049326">
    <property type="entry name" value="Rhodopsin_dom_fungi"/>
</dbReference>
<dbReference type="Proteomes" id="UP000193144">
    <property type="component" value="Unassembled WGS sequence"/>
</dbReference>
<evidence type="ECO:0000313" key="10">
    <source>
        <dbReference type="Proteomes" id="UP000193144"/>
    </source>
</evidence>
<organism evidence="9 10">
    <name type="scientific">Clohesyomyces aquaticus</name>
    <dbReference type="NCBI Taxonomy" id="1231657"/>
    <lineage>
        <taxon>Eukaryota</taxon>
        <taxon>Fungi</taxon>
        <taxon>Dikarya</taxon>
        <taxon>Ascomycota</taxon>
        <taxon>Pezizomycotina</taxon>
        <taxon>Dothideomycetes</taxon>
        <taxon>Pleosporomycetidae</taxon>
        <taxon>Pleosporales</taxon>
        <taxon>Lindgomycetaceae</taxon>
        <taxon>Clohesyomyces</taxon>
    </lineage>
</organism>
<feature type="transmembrane region" description="Helical" evidence="7">
    <location>
        <begin position="44"/>
        <end position="66"/>
    </location>
</feature>
<dbReference type="EMBL" id="MCFA01000004">
    <property type="protein sequence ID" value="ORY19056.1"/>
    <property type="molecule type" value="Genomic_DNA"/>
</dbReference>
<evidence type="ECO:0000259" key="8">
    <source>
        <dbReference type="Pfam" id="PF20684"/>
    </source>
</evidence>
<keyword evidence="2 7" id="KW-0812">Transmembrane</keyword>
<comment type="subcellular location">
    <subcellularLocation>
        <location evidence="1">Membrane</location>
        <topology evidence="1">Multi-pass membrane protein</topology>
    </subcellularLocation>
</comment>
<keyword evidence="10" id="KW-1185">Reference proteome</keyword>
<feature type="domain" description="Rhodopsin" evidence="8">
    <location>
        <begin position="28"/>
        <end position="307"/>
    </location>
</feature>
<feature type="transmembrane region" description="Helical" evidence="7">
    <location>
        <begin position="98"/>
        <end position="117"/>
    </location>
</feature>
<name>A0A1Y2A964_9PLEO</name>
<feature type="transmembrane region" description="Helical" evidence="7">
    <location>
        <begin position="275"/>
        <end position="299"/>
    </location>
</feature>
<reference evidence="9 10" key="1">
    <citation type="submission" date="2016-07" db="EMBL/GenBank/DDBJ databases">
        <title>Pervasive Adenine N6-methylation of Active Genes in Fungi.</title>
        <authorList>
            <consortium name="DOE Joint Genome Institute"/>
            <person name="Mondo S.J."/>
            <person name="Dannebaum R.O."/>
            <person name="Kuo R.C."/>
            <person name="Labutti K."/>
            <person name="Haridas S."/>
            <person name="Kuo A."/>
            <person name="Salamov A."/>
            <person name="Ahrendt S.R."/>
            <person name="Lipzen A."/>
            <person name="Sullivan W."/>
            <person name="Andreopoulos W.B."/>
            <person name="Clum A."/>
            <person name="Lindquist E."/>
            <person name="Daum C."/>
            <person name="Ramamoorthy G.K."/>
            <person name="Gryganskyi A."/>
            <person name="Culley D."/>
            <person name="Magnuson J.K."/>
            <person name="James T.Y."/>
            <person name="O'Malley M.A."/>
            <person name="Stajich J.E."/>
            <person name="Spatafora J.W."/>
            <person name="Visel A."/>
            <person name="Grigoriev I.V."/>
        </authorList>
    </citation>
    <scope>NUCLEOTIDE SEQUENCE [LARGE SCALE GENOMIC DNA]</scope>
    <source>
        <strain evidence="9 10">CBS 115471</strain>
    </source>
</reference>
<evidence type="ECO:0000313" key="9">
    <source>
        <dbReference type="EMBL" id="ORY19056.1"/>
    </source>
</evidence>